<dbReference type="EMBL" id="AP019810">
    <property type="protein sequence ID" value="BBM15570.1"/>
    <property type="molecule type" value="Genomic_DNA"/>
</dbReference>
<proteinExistence type="predicted"/>
<evidence type="ECO:0000313" key="2">
    <source>
        <dbReference type="Proteomes" id="UP000509460"/>
    </source>
</evidence>
<name>A0AAI8R9Y1_ENTMU</name>
<dbReference type="AlphaFoldDB" id="A0AAI8R9Y1"/>
<organism evidence="1 2">
    <name type="scientific">Enterococcus mundtii</name>
    <dbReference type="NCBI Taxonomy" id="53346"/>
    <lineage>
        <taxon>Bacteria</taxon>
        <taxon>Bacillati</taxon>
        <taxon>Bacillota</taxon>
        <taxon>Bacilli</taxon>
        <taxon>Lactobacillales</taxon>
        <taxon>Enterococcaceae</taxon>
        <taxon>Enterococcus</taxon>
    </lineage>
</organism>
<reference evidence="1 2" key="1">
    <citation type="submission" date="2019-07" db="EMBL/GenBank/DDBJ databases">
        <title>antibiotic susceptibility of plant-derived lactic acid bacteria.</title>
        <authorList>
            <person name="Sugiyama M."/>
            <person name="Noda M."/>
        </authorList>
    </citation>
    <scope>NUCLEOTIDE SEQUENCE [LARGE SCALE GENOMIC DNA]</scope>
    <source>
        <strain evidence="1 2">15-1A</strain>
    </source>
</reference>
<dbReference type="Proteomes" id="UP000509460">
    <property type="component" value="Chromosome"/>
</dbReference>
<evidence type="ECO:0000313" key="1">
    <source>
        <dbReference type="EMBL" id="BBM15570.1"/>
    </source>
</evidence>
<sequence>MIKGKSKFDSEMFYGDYDNWMGFNKQKYTKEQAIEAWKEEMSELDEVIPFVVEDAFVRYRVGQNEDHEPCAGWWLEWKDYGNKSVPAWSIRQA</sequence>
<gene>
    <name evidence="1" type="ORF">EM151A_2389</name>
</gene>
<accession>A0AAI8R9Y1</accession>
<protein>
    <submittedName>
        <fullName evidence="1">Uncharacterized protein</fullName>
    </submittedName>
</protein>